<proteinExistence type="predicted"/>
<dbReference type="EMBL" id="JARBJD010000069">
    <property type="protein sequence ID" value="KAK2955265.1"/>
    <property type="molecule type" value="Genomic_DNA"/>
</dbReference>
<feature type="region of interest" description="Disordered" evidence="1">
    <location>
        <begin position="858"/>
        <end position="882"/>
    </location>
</feature>
<dbReference type="Proteomes" id="UP001281761">
    <property type="component" value="Unassembled WGS sequence"/>
</dbReference>
<keyword evidence="3" id="KW-1185">Reference proteome</keyword>
<dbReference type="PANTHER" id="PTHR31043:SF3">
    <property type="entry name" value="NEPHROCYSTIN-4"/>
    <property type="match status" value="1"/>
</dbReference>
<evidence type="ECO:0000313" key="3">
    <source>
        <dbReference type="Proteomes" id="UP001281761"/>
    </source>
</evidence>
<feature type="region of interest" description="Disordered" evidence="1">
    <location>
        <begin position="604"/>
        <end position="623"/>
    </location>
</feature>
<gene>
    <name evidence="2" type="ORF">BLNAU_9817</name>
</gene>
<feature type="compositionally biased region" description="Acidic residues" evidence="1">
    <location>
        <begin position="607"/>
        <end position="623"/>
    </location>
</feature>
<feature type="compositionally biased region" description="Polar residues" evidence="1">
    <location>
        <begin position="233"/>
        <end position="246"/>
    </location>
</feature>
<name>A0ABQ9XUX0_9EUKA</name>
<sequence>MSGYCLYIDSVQDIPEDPKIRERLENCSFYHRLHISFYDSNDGSFLGDTYESIPYNPIETSTGVFSTEIKDLLYFLCPDEISAIIIIEVVCIALDQYNRVKREIGLGFGCFPVASSGDNADLSQFEKKSFYPLMQQIPIASGTPCILMCKKDISFDGGSNLVPDAFLQLTLVTHNRLSMLTPILPSLVIFDERNGSSSIPGLLPSHISTILARGFKHDYDEAIQALESDRTDSTQTHGRGSPSRSRTAQEKRKKDNKARKLKKKELQRIIQSDVDALQTQRNSIIACFAEERKRGKKKQTEALDTTLMGDTLDFSPKKKKHSEKHRRDESSSDTDSFGFGGSDNDIESDFDEIVEEKNEILPSLTEDNWTNNPFWNSGEFRDHWTLPRKERASEERGRTAIEMIGAQRLVVGSKVFHGQIRDAPWFFGRTLFRPIPQEKIPLELRNVTFLLPQKIEETVKTHLNYVRLTEQLYTEPSTKEITLTGKRLFIIPHSDLGVCGDIESRDLVSSGNAARKKMKVGSTTASYQSLSVSDPKVITLKSAFAHPKYAIMFAILFTFQISIDTKPPDKKAKTKVNVNLPQETTRTLWIGWDDYHPFKAPVKADTADDQEYEEEEEEEDDDFLMTDRNAMEKLKEQVILSIPDLSDPVVPPPSSPKKAAKTLKTDGKKRGKTPKLEENVAPKEDEQEPVEEKHDLKKIQLKLNNQYPPPSILNSIPVTWLYNPSRGVNPTFRKVVPAPTQQNTKSKKTQPQPKKVNQLQPVFETVFPFDKLHPYETPYYTQGPYSTPSALTPSETTLLLSFSLTLPPIMKDWDAETLRQPALIPTILPPYLHTPQYHPSDAEKNKIVKHKTFPAEIGRLPQQNHPSPQTAPFPAAPRYEPLPPTAFAAESTEFSISSDVSIGVQSMQSGLNEKDAKKASQFVFSFASMTRSGLTDPQGFGISLPRRPQFVFGLFDKMRVETDVGMLEQGTNESSRIYSKDSHEPLSIQIETGSATLPFHTPPPTALSRIPFTLTGSISPTFQNSSTTLPDSLNSTPIQVDIYDAESHIIFGTSYLSLASFSSDVSNGQESSKEFKIPILVPFPSPENLSGQVHHSLHQCHLYPLVFTTPPESITLGILTVRVTHKRVRPTPVKQTPEEVTQMRRSMSPAPAIANLTLSPHINRALTSVATPTMHSRDWNQSAGFDSLETKGNPLEILLLRTENDMTLFDGNLVKVANRIVNPVAQSPSASISQERKKTDIANLRMLSVSKTRVIFPSFAAPLVFDIPFQNPLSRKLKVTVSYFTLTGNDSATSEPSKSDTEHEIRLLTPQQAQFVKNQNKTESKLSDVSSISPPFFEDEVTSFIVPENQTVNVSFLFQSFAWVASKQSNDELRPAEGPFDVDDYSLLMKERVVEIAFSDEQNTTLLLQHVVICPTPIAPTRVVRLFTSAGSQQTFNLDLFDPFHAVPYRHSSSSPFVKRAVLCDADKVSSASLSASVITTPQPHLSLKCGCELSDHYRGESFHIAFFNDDQCLSLFGVWTVSIVMPAMLRLNSTVGELVEKTETFDRARVIQPVFHTSPLAVHHFWTEIHFKSPPVFSAHPDKREVHTSDAFLAGECIRLAISLHPDTIFPDPSQELYIISVNKPLSAVPLQTTIRVAPNGTATIPVRIHPVFFEGTSSVSFGFIFLEIMSIYLLESAMYLP</sequence>
<protein>
    <submittedName>
        <fullName evidence="2">Uncharacterized protein</fullName>
    </submittedName>
</protein>
<accession>A0ABQ9XUX0</accession>
<evidence type="ECO:0000256" key="1">
    <source>
        <dbReference type="SAM" id="MobiDB-lite"/>
    </source>
</evidence>
<feature type="region of interest" description="Disordered" evidence="1">
    <location>
        <begin position="295"/>
        <end position="344"/>
    </location>
</feature>
<dbReference type="InterPro" id="IPR029775">
    <property type="entry name" value="NPHP4"/>
</dbReference>
<evidence type="ECO:0000313" key="2">
    <source>
        <dbReference type="EMBL" id="KAK2955265.1"/>
    </source>
</evidence>
<comment type="caution">
    <text evidence="2">The sequence shown here is derived from an EMBL/GenBank/DDBJ whole genome shotgun (WGS) entry which is preliminary data.</text>
</comment>
<feature type="region of interest" description="Disordered" evidence="1">
    <location>
        <begin position="644"/>
        <end position="693"/>
    </location>
</feature>
<feature type="compositionally biased region" description="Basic and acidic residues" evidence="1">
    <location>
        <begin position="663"/>
        <end position="693"/>
    </location>
</feature>
<organism evidence="2 3">
    <name type="scientific">Blattamonas nauphoetae</name>
    <dbReference type="NCBI Taxonomy" id="2049346"/>
    <lineage>
        <taxon>Eukaryota</taxon>
        <taxon>Metamonada</taxon>
        <taxon>Preaxostyla</taxon>
        <taxon>Oxymonadida</taxon>
        <taxon>Blattamonas</taxon>
    </lineage>
</organism>
<feature type="compositionally biased region" description="Pro residues" evidence="1">
    <location>
        <begin position="869"/>
        <end position="882"/>
    </location>
</feature>
<feature type="compositionally biased region" description="Basic residues" evidence="1">
    <location>
        <begin position="254"/>
        <end position="265"/>
    </location>
</feature>
<feature type="region of interest" description="Disordered" evidence="1">
    <location>
        <begin position="226"/>
        <end position="265"/>
    </location>
</feature>
<dbReference type="PANTHER" id="PTHR31043">
    <property type="entry name" value="NEPHROCYSTIN-4"/>
    <property type="match status" value="1"/>
</dbReference>
<reference evidence="2 3" key="1">
    <citation type="journal article" date="2022" name="bioRxiv">
        <title>Genomics of Preaxostyla Flagellates Illuminates Evolutionary Transitions and the Path Towards Mitochondrial Loss.</title>
        <authorList>
            <person name="Novak L.V.F."/>
            <person name="Treitli S.C."/>
            <person name="Pyrih J."/>
            <person name="Halakuc P."/>
            <person name="Pipaliya S.V."/>
            <person name="Vacek V."/>
            <person name="Brzon O."/>
            <person name="Soukal P."/>
            <person name="Eme L."/>
            <person name="Dacks J.B."/>
            <person name="Karnkowska A."/>
            <person name="Elias M."/>
            <person name="Hampl V."/>
        </authorList>
    </citation>
    <scope>NUCLEOTIDE SEQUENCE [LARGE SCALE GENOMIC DNA]</scope>
    <source>
        <strain evidence="2">NAU3</strain>
        <tissue evidence="2">Gut</tissue>
    </source>
</reference>